<proteinExistence type="predicted"/>
<gene>
    <name evidence="2" type="ORF">VIBR0546_17498</name>
</gene>
<dbReference type="Pfam" id="PF13460">
    <property type="entry name" value="NAD_binding_10"/>
    <property type="match status" value="1"/>
</dbReference>
<comment type="caution">
    <text evidence="2">The sequence shown here is derived from an EMBL/GenBank/DDBJ whole genome shotgun (WGS) entry which is preliminary data.</text>
</comment>
<dbReference type="RefSeq" id="WP_006880326.1">
    <property type="nucleotide sequence ID" value="NZ_AEVS01000077.1"/>
</dbReference>
<sequence>MELAMKVMVLGATGATGHLVVKQLLDAECDVVALVRNTEVLAEHPRLNQINNTALSLESQHLQRLISDCDAVISCLGHNMTLQGVYGAPRMLVTNSLQRVISLTSKQRERPLKLVLMSSAGVRNLVLQERVEQSEKWLNLLLRWMLPPHRDNEKAAKLLNRNSTSHNSLEWAIVRPDTLIDQSQISDYQWHQSPTRSALFNAGETSRINVANALCRLVLDDALWQQWHGQMPVIYNA</sequence>
<accession>E8LWU7</accession>
<dbReference type="eggNOG" id="COG0702">
    <property type="taxonomic scope" value="Bacteria"/>
</dbReference>
<dbReference type="AlphaFoldDB" id="E8LWU7"/>
<dbReference type="InterPro" id="IPR016040">
    <property type="entry name" value="NAD(P)-bd_dom"/>
</dbReference>
<reference evidence="2 3" key="1">
    <citation type="journal article" date="2012" name="Int. J. Syst. Evol. Microbiol.">
        <title>Vibrio caribbeanicus sp. nov., isolated from the marine sponge Scleritoderma cyanea.</title>
        <authorList>
            <person name="Hoffmann M."/>
            <person name="Monday S.R."/>
            <person name="Allard M.W."/>
            <person name="Strain E.A."/>
            <person name="Whittaker P."/>
            <person name="Naum M."/>
            <person name="McCarthy P.J."/>
            <person name="Lopez J.V."/>
            <person name="Fischer M."/>
            <person name="Brown E.W."/>
        </authorList>
    </citation>
    <scope>NUCLEOTIDE SEQUENCE [LARGE SCALE GENOMIC DNA]</scope>
    <source>
        <strain evidence="2 3">LMG 20546</strain>
    </source>
</reference>
<dbReference type="SUPFAM" id="SSF51735">
    <property type="entry name" value="NAD(P)-binding Rossmann-fold domains"/>
    <property type="match status" value="1"/>
</dbReference>
<dbReference type="STRING" id="945543.VIBR0546_17498"/>
<dbReference type="PANTHER" id="PTHR15020">
    <property type="entry name" value="FLAVIN REDUCTASE-RELATED"/>
    <property type="match status" value="1"/>
</dbReference>
<feature type="domain" description="NAD(P)-binding" evidence="1">
    <location>
        <begin position="11"/>
        <end position="220"/>
    </location>
</feature>
<evidence type="ECO:0000313" key="2">
    <source>
        <dbReference type="EMBL" id="EGA64848.1"/>
    </source>
</evidence>
<evidence type="ECO:0000259" key="1">
    <source>
        <dbReference type="Pfam" id="PF13460"/>
    </source>
</evidence>
<dbReference type="InterPro" id="IPR036291">
    <property type="entry name" value="NAD(P)-bd_dom_sf"/>
</dbReference>
<dbReference type="PANTHER" id="PTHR15020:SF11">
    <property type="entry name" value="OS06G0360300 PROTEIN"/>
    <property type="match status" value="1"/>
</dbReference>
<keyword evidence="3" id="KW-1185">Reference proteome</keyword>
<dbReference type="Gene3D" id="3.40.50.720">
    <property type="entry name" value="NAD(P)-binding Rossmann-like Domain"/>
    <property type="match status" value="1"/>
</dbReference>
<organism evidence="2 3">
    <name type="scientific">Vibrio brasiliensis LMG 20546</name>
    <dbReference type="NCBI Taxonomy" id="945543"/>
    <lineage>
        <taxon>Bacteria</taxon>
        <taxon>Pseudomonadati</taxon>
        <taxon>Pseudomonadota</taxon>
        <taxon>Gammaproteobacteria</taxon>
        <taxon>Vibrionales</taxon>
        <taxon>Vibrionaceae</taxon>
        <taxon>Vibrio</taxon>
        <taxon>Vibrio oreintalis group</taxon>
    </lineage>
</organism>
<name>E8LWU7_9VIBR</name>
<evidence type="ECO:0000313" key="3">
    <source>
        <dbReference type="Proteomes" id="UP000004371"/>
    </source>
</evidence>
<protein>
    <recommendedName>
        <fullName evidence="1">NAD(P)-binding domain-containing protein</fullName>
    </recommendedName>
</protein>
<dbReference type="Proteomes" id="UP000004371">
    <property type="component" value="Unassembled WGS sequence"/>
</dbReference>
<dbReference type="EMBL" id="AEVS01000077">
    <property type="protein sequence ID" value="EGA64848.1"/>
    <property type="molecule type" value="Genomic_DNA"/>
</dbReference>